<protein>
    <submittedName>
        <fullName evidence="2">Uncharacterized protein</fullName>
    </submittedName>
</protein>
<gene>
    <name evidence="2" type="ORF">CUC53_03850</name>
</gene>
<dbReference type="Proteomes" id="UP000235861">
    <property type="component" value="Unassembled WGS sequence"/>
</dbReference>
<sequence length="229" mass="26755">MILYITPWLWIGVMIFLFLMWQIIDRLMQLKYIFSFLFAVDTVFASDFCEELKLKAKTEEVHLEPNHDILKIISKGRVYLNNAPSNKYKIESDFLVTGDQFIGYSEYEKFIFVAYFKSNGDSIDGWINSSQLKNTSLTNGPSGEEQMVFNIMPDIIKENKLSLLPSKCLKYELDSRDKTFYSIKVMNLKNRECDDKINHPFDIIVRKGGGEMYTNQGAKKDEYRRIKGK</sequence>
<keyword evidence="1" id="KW-1133">Transmembrane helix</keyword>
<dbReference type="EMBL" id="PGGC01000035">
    <property type="protein sequence ID" value="PJG60079.1"/>
    <property type="molecule type" value="Genomic_DNA"/>
</dbReference>
<reference evidence="2 3" key="1">
    <citation type="submission" date="2017-11" db="EMBL/GenBank/DDBJ databases">
        <title>Draft genome sequence of environmental isolate Aeromonas cavernicola sp. nov. MDC 2508.</title>
        <authorList>
            <person name="Colston S.M."/>
            <person name="Navarro A."/>
            <person name="Martinez-Murcia A.J."/>
            <person name="Graf J."/>
        </authorList>
    </citation>
    <scope>NUCLEOTIDE SEQUENCE [LARGE SCALE GENOMIC DNA]</scope>
    <source>
        <strain evidence="2 3">MDC 2508</strain>
    </source>
</reference>
<keyword evidence="3" id="KW-1185">Reference proteome</keyword>
<evidence type="ECO:0000313" key="2">
    <source>
        <dbReference type="EMBL" id="PJG60079.1"/>
    </source>
</evidence>
<proteinExistence type="predicted"/>
<keyword evidence="1" id="KW-0812">Transmembrane</keyword>
<keyword evidence="1" id="KW-0472">Membrane</keyword>
<accession>A0A2H9U7X8</accession>
<evidence type="ECO:0000256" key="1">
    <source>
        <dbReference type="SAM" id="Phobius"/>
    </source>
</evidence>
<comment type="caution">
    <text evidence="2">The sequence shown here is derived from an EMBL/GenBank/DDBJ whole genome shotgun (WGS) entry which is preliminary data.</text>
</comment>
<organism evidence="2 3">
    <name type="scientific">Aeromonas cavernicola</name>
    <dbReference type="NCBI Taxonomy" id="1006623"/>
    <lineage>
        <taxon>Bacteria</taxon>
        <taxon>Pseudomonadati</taxon>
        <taxon>Pseudomonadota</taxon>
        <taxon>Gammaproteobacteria</taxon>
        <taxon>Aeromonadales</taxon>
        <taxon>Aeromonadaceae</taxon>
        <taxon>Aeromonas</taxon>
    </lineage>
</organism>
<evidence type="ECO:0000313" key="3">
    <source>
        <dbReference type="Proteomes" id="UP000235861"/>
    </source>
</evidence>
<name>A0A2H9U7X8_9GAMM</name>
<feature type="transmembrane region" description="Helical" evidence="1">
    <location>
        <begin position="7"/>
        <end position="24"/>
    </location>
</feature>
<dbReference type="AlphaFoldDB" id="A0A2H9U7X8"/>